<reference evidence="3 4" key="1">
    <citation type="submission" date="2013-05" db="EMBL/GenBank/DDBJ databases">
        <title>Genome assembly of Chondromyces apiculatus DSM 436.</title>
        <authorList>
            <person name="Sharma G."/>
            <person name="Khatri I."/>
            <person name="Kaur C."/>
            <person name="Mayilraj S."/>
            <person name="Subramanian S."/>
        </authorList>
    </citation>
    <scope>NUCLEOTIDE SEQUENCE [LARGE SCALE GENOMIC DNA]</scope>
    <source>
        <strain evidence="3 4">DSM 436</strain>
    </source>
</reference>
<keyword evidence="2" id="KW-0732">Signal</keyword>
<protein>
    <submittedName>
        <fullName evidence="3">Uncharacterized protein</fullName>
    </submittedName>
</protein>
<sequence>MKTTLRTMVLAAAGVLGTAAIAQAQQPAAPAPAPSPAPAAPAAPSAPSATTPASGAQVAAGAQGAAAPGQAGAVAGQVGAQDAPPASEQPPPPPPPTLPPTETPPATEQVTPPTPPAPVQASAPGAASPVVEEPKSPPPLRWAGTLLNWNHSATTSIFGVGQEMIGSDAEAYTWAFTFVPGYMIYRDPVNQLRVSSSLTLRWDLTNSDFSTRERDVDLNDIPLRLAYTRTLYSGGGAGEGAAAAGAAAARDPTLAGGGEYKTWGIASGGFDLPTSRWSRYQGRYLATSLGVGVRQMVKLLGSNADGLNNIIFTLSETWQHQFNRASTATNPDLQRPRQDAGGSTGISDQLTGGALVQNQLITGFSFFMPIYGNLQLNGLAQLWSQFPASFESASCEAQTLTGCVQGSRMEDRTSYRALTVFDVSLAYQVLPELLVDVGYNNTSFQLGEDGQRRNVFFSPVGSTFYADITLTLDQLYKRLSSPPEQPKVGRVVQR</sequence>
<evidence type="ECO:0000313" key="4">
    <source>
        <dbReference type="Proteomes" id="UP000019678"/>
    </source>
</evidence>
<feature type="compositionally biased region" description="Pro residues" evidence="1">
    <location>
        <begin position="87"/>
        <end position="103"/>
    </location>
</feature>
<feature type="signal peptide" evidence="2">
    <location>
        <begin position="1"/>
        <end position="24"/>
    </location>
</feature>
<feature type="region of interest" description="Disordered" evidence="1">
    <location>
        <begin position="27"/>
        <end position="137"/>
    </location>
</feature>
<feature type="chain" id="PRO_5001496144" evidence="2">
    <location>
        <begin position="25"/>
        <end position="494"/>
    </location>
</feature>
<feature type="compositionally biased region" description="Low complexity" evidence="1">
    <location>
        <begin position="42"/>
        <end position="86"/>
    </location>
</feature>
<dbReference type="STRING" id="1192034.CAP_8504"/>
<dbReference type="PANTHER" id="PTHR48125:SF10">
    <property type="entry name" value="OS12G0136300 PROTEIN"/>
    <property type="match status" value="1"/>
</dbReference>
<dbReference type="RefSeq" id="WP_197041514.1">
    <property type="nucleotide sequence ID" value="NZ_ASRX01000085.1"/>
</dbReference>
<proteinExistence type="predicted"/>
<feature type="compositionally biased region" description="Low complexity" evidence="1">
    <location>
        <begin position="119"/>
        <end position="131"/>
    </location>
</feature>
<keyword evidence="4" id="KW-1185">Reference proteome</keyword>
<comment type="caution">
    <text evidence="3">The sequence shown here is derived from an EMBL/GenBank/DDBJ whole genome shotgun (WGS) entry which is preliminary data.</text>
</comment>
<dbReference type="PANTHER" id="PTHR48125">
    <property type="entry name" value="LP07818P1"/>
    <property type="match status" value="1"/>
</dbReference>
<gene>
    <name evidence="3" type="ORF">CAP_8504</name>
</gene>
<evidence type="ECO:0000256" key="2">
    <source>
        <dbReference type="SAM" id="SignalP"/>
    </source>
</evidence>
<feature type="region of interest" description="Disordered" evidence="1">
    <location>
        <begin position="325"/>
        <end position="346"/>
    </location>
</feature>
<evidence type="ECO:0000256" key="1">
    <source>
        <dbReference type="SAM" id="MobiDB-lite"/>
    </source>
</evidence>
<dbReference type="EMBL" id="ASRX01000085">
    <property type="protein sequence ID" value="EYF01251.1"/>
    <property type="molecule type" value="Genomic_DNA"/>
</dbReference>
<evidence type="ECO:0000313" key="3">
    <source>
        <dbReference type="EMBL" id="EYF01251.1"/>
    </source>
</evidence>
<name>A0A017SY73_9BACT</name>
<organism evidence="3 4">
    <name type="scientific">Chondromyces apiculatus DSM 436</name>
    <dbReference type="NCBI Taxonomy" id="1192034"/>
    <lineage>
        <taxon>Bacteria</taxon>
        <taxon>Pseudomonadati</taxon>
        <taxon>Myxococcota</taxon>
        <taxon>Polyangia</taxon>
        <taxon>Polyangiales</taxon>
        <taxon>Polyangiaceae</taxon>
        <taxon>Chondromyces</taxon>
    </lineage>
</organism>
<accession>A0A017SY73</accession>
<dbReference type="Proteomes" id="UP000019678">
    <property type="component" value="Unassembled WGS sequence"/>
</dbReference>
<dbReference type="AlphaFoldDB" id="A0A017SY73"/>
<feature type="compositionally biased region" description="Pro residues" evidence="1">
    <location>
        <begin position="29"/>
        <end position="41"/>
    </location>
</feature>